<feature type="transmembrane region" description="Helical" evidence="2">
    <location>
        <begin position="214"/>
        <end position="234"/>
    </location>
</feature>
<protein>
    <submittedName>
        <fullName evidence="4">Ricin-type beta-trefoil lectin protein</fullName>
    </submittedName>
</protein>
<gene>
    <name evidence="4" type="ORF">FHX73_111987</name>
</gene>
<dbReference type="Proteomes" id="UP000317940">
    <property type="component" value="Unassembled WGS sequence"/>
</dbReference>
<dbReference type="GO" id="GO:0030246">
    <property type="term" value="F:carbohydrate binding"/>
    <property type="evidence" value="ECO:0007669"/>
    <property type="project" value="UniProtKB-KW"/>
</dbReference>
<keyword evidence="2" id="KW-1133">Transmembrane helix</keyword>
<dbReference type="SUPFAM" id="SSF50370">
    <property type="entry name" value="Ricin B-like lectins"/>
    <property type="match status" value="1"/>
</dbReference>
<evidence type="ECO:0000313" key="5">
    <source>
        <dbReference type="Proteomes" id="UP000317940"/>
    </source>
</evidence>
<comment type="caution">
    <text evidence="4">The sequence shown here is derived from an EMBL/GenBank/DDBJ whole genome shotgun (WGS) entry which is preliminary data.</text>
</comment>
<keyword evidence="2" id="KW-0812">Transmembrane</keyword>
<keyword evidence="2" id="KW-0472">Membrane</keyword>
<feature type="compositionally biased region" description="Low complexity" evidence="1">
    <location>
        <begin position="277"/>
        <end position="291"/>
    </location>
</feature>
<feature type="compositionally biased region" description="Pro residues" evidence="1">
    <location>
        <begin position="265"/>
        <end position="276"/>
    </location>
</feature>
<dbReference type="InterPro" id="IPR035992">
    <property type="entry name" value="Ricin_B-like_lectins"/>
</dbReference>
<evidence type="ECO:0000259" key="3">
    <source>
        <dbReference type="SMART" id="SM00458"/>
    </source>
</evidence>
<reference evidence="4 5" key="1">
    <citation type="submission" date="2019-06" db="EMBL/GenBank/DDBJ databases">
        <title>Sequencing the genomes of 1000 actinobacteria strains.</title>
        <authorList>
            <person name="Klenk H.-P."/>
        </authorList>
    </citation>
    <scope>NUCLEOTIDE SEQUENCE [LARGE SCALE GENOMIC DNA]</scope>
    <source>
        <strain evidence="4 5">DSM 44826</strain>
    </source>
</reference>
<dbReference type="Gene3D" id="2.80.10.50">
    <property type="match status" value="1"/>
</dbReference>
<dbReference type="InterPro" id="IPR000772">
    <property type="entry name" value="Ricin_B_lectin"/>
</dbReference>
<dbReference type="AlphaFoldDB" id="A0A561UFQ5"/>
<sequence>MEPASTTVDPGSTATVRLRLRNTSDVVDEYRFMPVGELAPYITVEPPTVRLYPGTTGSVELTIAPPRTPDAAAGPNPYAVQIISTEYPDATTVPEGNVTVMPFSEVRAELVPHTVKGRFRGRPKLAIDNLGNTQLTASLTASDNGDQLVYEIHPANVQIEPGRAAFVRAKLKPRQVIWFGRKQNRPYSLAVRRSGQTPIAVDGMYVQRGVLPGWLAALSSIGLALLLAFIALWFGHQPSVSTQATAVDVATSASALPAPTSAAPAAPPAPVVPTPAAPVAAPTPAAPQTPAGSGGGGGAPVPRQTTAAAQQPAPAQPQPAPAQPQPQPQPQPNSGVEIIGQQTNRCVTVTDGAAYGGKDGKPLILGDCTKAVWQQWIFNLSNTPDRRGPINSLNLCMDVAGANTANGTVVQLANCSGDQAQLWVLTPQGDLVSVLANKCLDAAAEGGGGNGTKLQIWDCNGQPNQKWHTQ</sequence>
<evidence type="ECO:0000256" key="1">
    <source>
        <dbReference type="SAM" id="MobiDB-lite"/>
    </source>
</evidence>
<accession>A0A561UFQ5</accession>
<evidence type="ECO:0000313" key="4">
    <source>
        <dbReference type="EMBL" id="TWF98184.1"/>
    </source>
</evidence>
<dbReference type="EMBL" id="VIWT01000001">
    <property type="protein sequence ID" value="TWF98184.1"/>
    <property type="molecule type" value="Genomic_DNA"/>
</dbReference>
<feature type="region of interest" description="Disordered" evidence="1">
    <location>
        <begin position="257"/>
        <end position="336"/>
    </location>
</feature>
<feature type="compositionally biased region" description="Pro residues" evidence="1">
    <location>
        <begin position="314"/>
        <end position="331"/>
    </location>
</feature>
<dbReference type="Pfam" id="PF00652">
    <property type="entry name" value="Ricin_B_lectin"/>
    <property type="match status" value="1"/>
</dbReference>
<dbReference type="PROSITE" id="PS50231">
    <property type="entry name" value="RICIN_B_LECTIN"/>
    <property type="match status" value="1"/>
</dbReference>
<keyword evidence="4" id="KW-0430">Lectin</keyword>
<organism evidence="4 5">
    <name type="scientific">Kitasatospora viridis</name>
    <dbReference type="NCBI Taxonomy" id="281105"/>
    <lineage>
        <taxon>Bacteria</taxon>
        <taxon>Bacillati</taxon>
        <taxon>Actinomycetota</taxon>
        <taxon>Actinomycetes</taxon>
        <taxon>Kitasatosporales</taxon>
        <taxon>Streptomycetaceae</taxon>
        <taxon>Kitasatospora</taxon>
    </lineage>
</organism>
<name>A0A561UFQ5_9ACTN</name>
<keyword evidence="5" id="KW-1185">Reference proteome</keyword>
<evidence type="ECO:0000256" key="2">
    <source>
        <dbReference type="SAM" id="Phobius"/>
    </source>
</evidence>
<feature type="domain" description="Ricin B lectin" evidence="3">
    <location>
        <begin position="333"/>
        <end position="470"/>
    </location>
</feature>
<dbReference type="SMART" id="SM00458">
    <property type="entry name" value="RICIN"/>
    <property type="match status" value="1"/>
</dbReference>
<proteinExistence type="predicted"/>